<dbReference type="AlphaFoldDB" id="A0A938WRW0"/>
<evidence type="ECO:0000259" key="2">
    <source>
        <dbReference type="Pfam" id="PF13204"/>
    </source>
</evidence>
<dbReference type="Pfam" id="PF18310">
    <property type="entry name" value="DUF5605"/>
    <property type="match status" value="1"/>
</dbReference>
<evidence type="ECO:0000256" key="1">
    <source>
        <dbReference type="SAM" id="SignalP"/>
    </source>
</evidence>
<dbReference type="Gene3D" id="2.60.40.10">
    <property type="entry name" value="Immunoglobulins"/>
    <property type="match status" value="1"/>
</dbReference>
<evidence type="ECO:0000313" key="6">
    <source>
        <dbReference type="Proteomes" id="UP000706891"/>
    </source>
</evidence>
<reference evidence="5" key="2">
    <citation type="journal article" date="2021" name="Sci. Rep.">
        <title>The distribution of antibiotic resistance genes in chicken gut microbiota commensals.</title>
        <authorList>
            <person name="Juricova H."/>
            <person name="Matiasovicova J."/>
            <person name="Kubasova T."/>
            <person name="Cejkova D."/>
            <person name="Rychlik I."/>
        </authorList>
    </citation>
    <scope>NUCLEOTIDE SEQUENCE</scope>
    <source>
        <strain evidence="5">An824</strain>
    </source>
</reference>
<organism evidence="5 6">
    <name type="scientific">Marseilla massiliensis</name>
    <dbReference type="NCBI Taxonomy" id="1841864"/>
    <lineage>
        <taxon>Bacteria</taxon>
        <taxon>Pseudomonadati</taxon>
        <taxon>Bacteroidota</taxon>
        <taxon>Bacteroidia</taxon>
        <taxon>Bacteroidales</taxon>
        <taxon>Prevotellaceae</taxon>
        <taxon>Marseilla</taxon>
    </lineage>
</organism>
<dbReference type="PANTHER" id="PTHR37836">
    <property type="entry name" value="LMO1036 PROTEIN"/>
    <property type="match status" value="1"/>
</dbReference>
<dbReference type="EMBL" id="JACJJG010000012">
    <property type="protein sequence ID" value="MBM6673088.1"/>
    <property type="molecule type" value="Genomic_DNA"/>
</dbReference>
<comment type="caution">
    <text evidence="5">The sequence shown here is derived from an EMBL/GenBank/DDBJ whole genome shotgun (WGS) entry which is preliminary data.</text>
</comment>
<dbReference type="SUPFAM" id="SSF51445">
    <property type="entry name" value="(Trans)glycosidases"/>
    <property type="match status" value="1"/>
</dbReference>
<dbReference type="InterPro" id="IPR032260">
    <property type="entry name" value="DUF5060"/>
</dbReference>
<evidence type="ECO:0000313" key="5">
    <source>
        <dbReference type="EMBL" id="MBM6673088.1"/>
    </source>
</evidence>
<dbReference type="Gene3D" id="3.20.20.80">
    <property type="entry name" value="Glycosidases"/>
    <property type="match status" value="1"/>
</dbReference>
<keyword evidence="6" id="KW-1185">Reference proteome</keyword>
<gene>
    <name evidence="5" type="ORF">H6A34_04265</name>
</gene>
<dbReference type="Proteomes" id="UP000706891">
    <property type="component" value="Unassembled WGS sequence"/>
</dbReference>
<dbReference type="Gene3D" id="2.60.40.3950">
    <property type="match status" value="1"/>
</dbReference>
<dbReference type="InterPro" id="IPR025277">
    <property type="entry name" value="Apiosidase-like_cat_dom"/>
</dbReference>
<reference evidence="5" key="1">
    <citation type="submission" date="2020-08" db="EMBL/GenBank/DDBJ databases">
        <authorList>
            <person name="Cejkova D."/>
            <person name="Kubasova T."/>
            <person name="Jahodarova E."/>
            <person name="Rychlik I."/>
        </authorList>
    </citation>
    <scope>NUCLEOTIDE SEQUENCE</scope>
    <source>
        <strain evidence="5">An824</strain>
    </source>
</reference>
<dbReference type="InterPro" id="IPR017853">
    <property type="entry name" value="GH"/>
</dbReference>
<dbReference type="Pfam" id="PF16586">
    <property type="entry name" value="DUF5060"/>
    <property type="match status" value="1"/>
</dbReference>
<feature type="domain" description="DUF5605" evidence="4">
    <location>
        <begin position="437"/>
        <end position="531"/>
    </location>
</feature>
<protein>
    <submittedName>
        <fullName evidence="5">DUF5060 domain-containing protein</fullName>
    </submittedName>
</protein>
<feature type="domain" description="Apiosidase-like catalytic" evidence="2">
    <location>
        <begin position="120"/>
        <end position="382"/>
    </location>
</feature>
<accession>A0A938WRW0</accession>
<keyword evidence="1" id="KW-0732">Signal</keyword>
<proteinExistence type="predicted"/>
<dbReference type="InterPro" id="IPR041239">
    <property type="entry name" value="DUF5605"/>
</dbReference>
<evidence type="ECO:0000259" key="3">
    <source>
        <dbReference type="Pfam" id="PF16586"/>
    </source>
</evidence>
<dbReference type="Pfam" id="PF13204">
    <property type="entry name" value="Apiosidase"/>
    <property type="match status" value="1"/>
</dbReference>
<sequence>MRKLFVILLLAACWLTAGAQAEVERWGRFEASFKADVKGNPFDVALTATFSGPDTTFTVRGFYDGDGIYKVRFMPVKQGRWTYKTSSAVAALDGREGSFTCVAPGKDNHGPVTTDGTYDFKYADGKRYYPVGTTSYDWMHAGGDYPARTIRSLDKAGFNKVRMLLVVQNFDFGYPEPALYPFELKKKSRGEDGKTHFEWDYTRFNPEYFDHVERCIDSLAAIGVEADLVLFHPYDDGRWDFDKMPMDVNLRYAAYVTARLGAFRNVWWSLANEYDFMRHLTIADWDSITRTVDEGDPYGHLLSIHSHTAKYYKYWEPVYTHASVQDQAPVEDFGRAAIVRNIYKKPVIFDEVLYEGNMRNRWGSLSGEEMLHRMWQGLVAGTYVTHGECYQDSPTDYVRDFLAVGGEFQGEAWKRIKFMRSVLDAMPGPMQLSDSSWDPYTSSAGENYYIVYLGKRISHEWTFDLPVKNGPYPRLKEGQKFKVEILDTWNMTVTQYPDTFETTAPVGDRVYDKHHGKVRLPCLPYLLLRITKAE</sequence>
<evidence type="ECO:0000259" key="4">
    <source>
        <dbReference type="Pfam" id="PF18310"/>
    </source>
</evidence>
<feature type="domain" description="DUF5060" evidence="3">
    <location>
        <begin position="22"/>
        <end position="87"/>
    </location>
</feature>
<dbReference type="RefSeq" id="WP_205103667.1">
    <property type="nucleotide sequence ID" value="NZ_JACJJG010000012.1"/>
</dbReference>
<name>A0A938WRW0_9BACT</name>
<dbReference type="InterPro" id="IPR013783">
    <property type="entry name" value="Ig-like_fold"/>
</dbReference>
<feature type="signal peptide" evidence="1">
    <location>
        <begin position="1"/>
        <end position="21"/>
    </location>
</feature>
<dbReference type="PANTHER" id="PTHR37836:SF2">
    <property type="entry name" value="DUF4038 DOMAIN-CONTAINING PROTEIN"/>
    <property type="match status" value="1"/>
</dbReference>
<feature type="chain" id="PRO_5037160600" evidence="1">
    <location>
        <begin position="22"/>
        <end position="534"/>
    </location>
</feature>